<dbReference type="EMBL" id="JBIMPM010000050">
    <property type="protein sequence ID" value="MFH5255227.1"/>
    <property type="molecule type" value="Genomic_DNA"/>
</dbReference>
<evidence type="ECO:0000313" key="1">
    <source>
        <dbReference type="EMBL" id="MFH5255227.1"/>
    </source>
</evidence>
<proteinExistence type="predicted"/>
<gene>
    <name evidence="1" type="ORF">ACGTRS_28755</name>
</gene>
<reference evidence="1 2" key="1">
    <citation type="submission" date="2024-10" db="EMBL/GenBank/DDBJ databases">
        <title>Burkholderia semiarida in Mexico.</title>
        <authorList>
            <person name="Estrada P."/>
        </authorList>
    </citation>
    <scope>NUCLEOTIDE SEQUENCE [LARGE SCALE GENOMIC DNA]</scope>
    <source>
        <strain evidence="1 2">CLM7-1</strain>
    </source>
</reference>
<protein>
    <submittedName>
        <fullName evidence="1">Uncharacterized protein</fullName>
    </submittedName>
</protein>
<dbReference type="RefSeq" id="WP_395131008.1">
    <property type="nucleotide sequence ID" value="NZ_JBIMPM010000050.1"/>
</dbReference>
<accession>A0ABW7LAX4</accession>
<name>A0ABW7LAX4_9BURK</name>
<comment type="caution">
    <text evidence="1">The sequence shown here is derived from an EMBL/GenBank/DDBJ whole genome shotgun (WGS) entry which is preliminary data.</text>
</comment>
<sequence>MRKFVQISAVETRRAGTVVVALADDGTAWAMPLGADDNTPWVRLRAVPQSDVEADRLIANYWSAKRRRTFFGIRWPFAMESDR</sequence>
<evidence type="ECO:0000313" key="2">
    <source>
        <dbReference type="Proteomes" id="UP001609186"/>
    </source>
</evidence>
<dbReference type="Proteomes" id="UP001609186">
    <property type="component" value="Unassembled WGS sequence"/>
</dbReference>
<organism evidence="1 2">
    <name type="scientific">Burkholderia semiarida</name>
    <dbReference type="NCBI Taxonomy" id="2843303"/>
    <lineage>
        <taxon>Bacteria</taxon>
        <taxon>Pseudomonadati</taxon>
        <taxon>Pseudomonadota</taxon>
        <taxon>Betaproteobacteria</taxon>
        <taxon>Burkholderiales</taxon>
        <taxon>Burkholderiaceae</taxon>
        <taxon>Burkholderia</taxon>
        <taxon>Burkholderia cepacia complex</taxon>
    </lineage>
</organism>
<keyword evidence="2" id="KW-1185">Reference proteome</keyword>